<sequence>TGGQQHYTREDIRIGASGKSILAGGMVFDMPMRSSAATSLPLETAQPSSEVTCGGEAGTVEVDLKRHTCGILVSTAIGLRAHNFRVVGGRVSSMAAVVIVEKESTLKTLLTAISARGDKLFSDQCVYLCSKGYPCRASRQFLHNLHHELPEVPIIALVDGDPHGLRIALTFMGLFGERPTCLGTSRVLRGNGELPGLLEPSPATAAAAVAALLPICWVGVRPSHVAHGSSGRACLTVHDQQVLAQVVRRVGSVLESFSPFEGVGAYGCRGGGADREVVIQRSLAEMMREAEWMQANSTKCSLQAWAQGPLQLIDNFVRR</sequence>
<dbReference type="SUPFAM" id="SSF56726">
    <property type="entry name" value="DNA topoisomerase IV, alpha subunit"/>
    <property type="match status" value="1"/>
</dbReference>
<dbReference type="GO" id="GO:0042138">
    <property type="term" value="P:meiotic DNA double-strand break formation"/>
    <property type="evidence" value="ECO:0007669"/>
    <property type="project" value="TreeGrafter"/>
</dbReference>
<dbReference type="Pfam" id="PF21180">
    <property type="entry name" value="TOP6A-Spo11_Toprim"/>
    <property type="match status" value="1"/>
</dbReference>
<dbReference type="CDD" id="cd00223">
    <property type="entry name" value="TOPRIM_TopoIIB_SPO"/>
    <property type="match status" value="1"/>
</dbReference>
<dbReference type="InterPro" id="IPR036078">
    <property type="entry name" value="Spo11/TopoVI_A_sf"/>
</dbReference>
<dbReference type="Gene3D" id="3.40.1360.10">
    <property type="match status" value="1"/>
</dbReference>
<name>G0UWS9_TRYCI</name>
<dbReference type="AlphaFoldDB" id="G0UWS9"/>
<gene>
    <name evidence="2" type="ORF">TCIL3000_10_6190</name>
</gene>
<dbReference type="PANTHER" id="PTHR10848">
    <property type="entry name" value="MEIOTIC RECOMBINATION PROTEIN SPO11"/>
    <property type="match status" value="1"/>
</dbReference>
<dbReference type="GO" id="GO:0007131">
    <property type="term" value="P:reciprocal meiotic recombination"/>
    <property type="evidence" value="ECO:0007669"/>
    <property type="project" value="TreeGrafter"/>
</dbReference>
<reference evidence="2" key="1">
    <citation type="journal article" date="2012" name="Proc. Natl. Acad. Sci. U.S.A.">
        <title>Antigenic diversity is generated by distinct evolutionary mechanisms in African trypanosome species.</title>
        <authorList>
            <person name="Jackson A.P."/>
            <person name="Berry A."/>
            <person name="Aslett M."/>
            <person name="Allison H.C."/>
            <person name="Burton P."/>
            <person name="Vavrova-Anderson J."/>
            <person name="Brown R."/>
            <person name="Browne H."/>
            <person name="Corton N."/>
            <person name="Hauser H."/>
            <person name="Gamble J."/>
            <person name="Gilderthorp R."/>
            <person name="Marcello L."/>
            <person name="McQuillan J."/>
            <person name="Otto T.D."/>
            <person name="Quail M.A."/>
            <person name="Sanders M.J."/>
            <person name="van Tonder A."/>
            <person name="Ginger M.L."/>
            <person name="Field M.C."/>
            <person name="Barry J.D."/>
            <person name="Hertz-Fowler C."/>
            <person name="Berriman M."/>
        </authorList>
    </citation>
    <scope>NUCLEOTIDE SEQUENCE</scope>
    <source>
        <strain evidence="2">IL3000</strain>
    </source>
</reference>
<dbReference type="VEuPathDB" id="TriTrypDB:TcIL3000_10_6190"/>
<evidence type="ECO:0000259" key="1">
    <source>
        <dbReference type="Pfam" id="PF21180"/>
    </source>
</evidence>
<accession>G0UWS9</accession>
<dbReference type="GO" id="GO:0000706">
    <property type="term" value="P:meiotic DNA double-strand break processing"/>
    <property type="evidence" value="ECO:0007669"/>
    <property type="project" value="TreeGrafter"/>
</dbReference>
<dbReference type="GO" id="GO:0003918">
    <property type="term" value="F:DNA topoisomerase type II (double strand cut, ATP-hydrolyzing) activity"/>
    <property type="evidence" value="ECO:0007669"/>
    <property type="project" value="InterPro"/>
</dbReference>
<proteinExistence type="predicted"/>
<organism evidence="2">
    <name type="scientific">Trypanosoma congolense (strain IL3000)</name>
    <dbReference type="NCBI Taxonomy" id="1068625"/>
    <lineage>
        <taxon>Eukaryota</taxon>
        <taxon>Discoba</taxon>
        <taxon>Euglenozoa</taxon>
        <taxon>Kinetoplastea</taxon>
        <taxon>Metakinetoplastina</taxon>
        <taxon>Trypanosomatida</taxon>
        <taxon>Trypanosomatidae</taxon>
        <taxon>Trypanosoma</taxon>
        <taxon>Nannomonas</taxon>
    </lineage>
</organism>
<dbReference type="EMBL" id="HE575323">
    <property type="protein sequence ID" value="CCC93846.1"/>
    <property type="molecule type" value="Genomic_DNA"/>
</dbReference>
<evidence type="ECO:0000313" key="2">
    <source>
        <dbReference type="EMBL" id="CCC93846.1"/>
    </source>
</evidence>
<dbReference type="GO" id="GO:0000228">
    <property type="term" value="C:nuclear chromosome"/>
    <property type="evidence" value="ECO:0007669"/>
    <property type="project" value="TreeGrafter"/>
</dbReference>
<dbReference type="InterPro" id="IPR034136">
    <property type="entry name" value="TOPRIM_Topo6A/Spo11"/>
</dbReference>
<dbReference type="PANTHER" id="PTHR10848:SF0">
    <property type="entry name" value="MEIOTIC RECOMBINATION PROTEIN SPO11"/>
    <property type="match status" value="1"/>
</dbReference>
<feature type="domain" description="Topoisomerase 6 subunit A/Spo11 TOPRIM" evidence="1">
    <location>
        <begin position="97"/>
        <end position="172"/>
    </location>
</feature>
<protein>
    <recommendedName>
        <fullName evidence="1">Topoisomerase 6 subunit A/Spo11 TOPRIM domain-containing protein</fullName>
    </recommendedName>
</protein>
<feature type="non-terminal residue" evidence="2">
    <location>
        <position position="1"/>
    </location>
</feature>
<dbReference type="InterPro" id="IPR002815">
    <property type="entry name" value="Spo11/TopoVI_A"/>
</dbReference>
<dbReference type="GO" id="GO:0003677">
    <property type="term" value="F:DNA binding"/>
    <property type="evidence" value="ECO:0007669"/>
    <property type="project" value="InterPro"/>
</dbReference>